<dbReference type="EMBL" id="SJPV01000005">
    <property type="protein sequence ID" value="TWU37044.1"/>
    <property type="molecule type" value="Genomic_DNA"/>
</dbReference>
<evidence type="ECO:0000256" key="3">
    <source>
        <dbReference type="ARBA" id="ARBA00022755"/>
    </source>
</evidence>
<dbReference type="CDD" id="cd08645">
    <property type="entry name" value="FMT_core_GART"/>
    <property type="match status" value="1"/>
</dbReference>
<organism evidence="6 7">
    <name type="scientific">Novipirellula artificiosorum</name>
    <dbReference type="NCBI Taxonomy" id="2528016"/>
    <lineage>
        <taxon>Bacteria</taxon>
        <taxon>Pseudomonadati</taxon>
        <taxon>Planctomycetota</taxon>
        <taxon>Planctomycetia</taxon>
        <taxon>Pirellulales</taxon>
        <taxon>Pirellulaceae</taxon>
        <taxon>Novipirellula</taxon>
    </lineage>
</organism>
<dbReference type="PANTHER" id="PTHR43369">
    <property type="entry name" value="PHOSPHORIBOSYLGLYCINAMIDE FORMYLTRANSFERASE"/>
    <property type="match status" value="1"/>
</dbReference>
<gene>
    <name evidence="6" type="primary">purN</name>
    <name evidence="6" type="ORF">Poly41_31700</name>
</gene>
<accession>A0A5C6DLN7</accession>
<evidence type="ECO:0000256" key="1">
    <source>
        <dbReference type="ARBA" id="ARBA00005054"/>
    </source>
</evidence>
<dbReference type="RefSeq" id="WP_146527247.1">
    <property type="nucleotide sequence ID" value="NZ_SJPV01000005.1"/>
</dbReference>
<dbReference type="PANTHER" id="PTHR43369:SF2">
    <property type="entry name" value="PHOSPHORIBOSYLGLYCINAMIDE FORMYLTRANSFERASE"/>
    <property type="match status" value="1"/>
</dbReference>
<dbReference type="SUPFAM" id="SSF53328">
    <property type="entry name" value="Formyltransferase"/>
    <property type="match status" value="1"/>
</dbReference>
<evidence type="ECO:0000256" key="4">
    <source>
        <dbReference type="NCBIfam" id="TIGR00639"/>
    </source>
</evidence>
<keyword evidence="3" id="KW-0658">Purine biosynthesis</keyword>
<feature type="domain" description="Formyl transferase N-terminal" evidence="5">
    <location>
        <begin position="7"/>
        <end position="189"/>
    </location>
</feature>
<dbReference type="GO" id="GO:0004644">
    <property type="term" value="F:phosphoribosylglycinamide formyltransferase activity"/>
    <property type="evidence" value="ECO:0007669"/>
    <property type="project" value="UniProtKB-UniRule"/>
</dbReference>
<evidence type="ECO:0000313" key="7">
    <source>
        <dbReference type="Proteomes" id="UP000319143"/>
    </source>
</evidence>
<dbReference type="Proteomes" id="UP000319143">
    <property type="component" value="Unassembled WGS sequence"/>
</dbReference>
<proteinExistence type="predicted"/>
<keyword evidence="2 6" id="KW-0808">Transferase</keyword>
<dbReference type="InterPro" id="IPR004607">
    <property type="entry name" value="GART"/>
</dbReference>
<comment type="caution">
    <text evidence="6">The sequence shown here is derived from an EMBL/GenBank/DDBJ whole genome shotgun (WGS) entry which is preliminary data.</text>
</comment>
<dbReference type="GO" id="GO:0005829">
    <property type="term" value="C:cytosol"/>
    <property type="evidence" value="ECO:0007669"/>
    <property type="project" value="TreeGrafter"/>
</dbReference>
<dbReference type="OrthoDB" id="9806170at2"/>
<dbReference type="GO" id="GO:0006189">
    <property type="term" value="P:'de novo' IMP biosynthetic process"/>
    <property type="evidence" value="ECO:0007669"/>
    <property type="project" value="InterPro"/>
</dbReference>
<keyword evidence="7" id="KW-1185">Reference proteome</keyword>
<evidence type="ECO:0000259" key="5">
    <source>
        <dbReference type="Pfam" id="PF00551"/>
    </source>
</evidence>
<evidence type="ECO:0000256" key="2">
    <source>
        <dbReference type="ARBA" id="ARBA00022679"/>
    </source>
</evidence>
<comment type="pathway">
    <text evidence="1">Purine metabolism; IMP biosynthesis via de novo pathway; N(2)-formyl-N(1)-(5-phospho-D-ribosyl)glycinamide from N(1)-(5-phospho-D-ribosyl)glycinamide (10-formyl THF route): step 1/1.</text>
</comment>
<dbReference type="AlphaFoldDB" id="A0A5C6DLN7"/>
<dbReference type="EC" id="2.1.2.2" evidence="4"/>
<dbReference type="InterPro" id="IPR036477">
    <property type="entry name" value="Formyl_transf_N_sf"/>
</dbReference>
<dbReference type="Gene3D" id="3.40.50.170">
    <property type="entry name" value="Formyl transferase, N-terminal domain"/>
    <property type="match status" value="1"/>
</dbReference>
<dbReference type="Pfam" id="PF00551">
    <property type="entry name" value="Formyl_trans_N"/>
    <property type="match status" value="1"/>
</dbReference>
<evidence type="ECO:0000313" key="6">
    <source>
        <dbReference type="EMBL" id="TWU37044.1"/>
    </source>
</evidence>
<dbReference type="NCBIfam" id="TIGR00639">
    <property type="entry name" value="PurN"/>
    <property type="match status" value="1"/>
</dbReference>
<sequence>MLDRPLKIAVFLSGSGRTLANLIHRRDEFGLPIDIRLVISSRDDVRGVEIARDDGIDTRCVRKRDHRDPFEHSREMFDPCRNAGVDLVVMAGYLNHVLVPNDFENRVVNIHPSLLPAFGGEGMYGHRVHQAVIDRGVKVTGCTVHFVDNQYDNGPIIVQRVCPVLDEDTAETLAARVFEQECIALPEAIVKIHSEL</sequence>
<reference evidence="6 7" key="1">
    <citation type="submission" date="2019-02" db="EMBL/GenBank/DDBJ databases">
        <title>Deep-cultivation of Planctomycetes and their phenomic and genomic characterization uncovers novel biology.</title>
        <authorList>
            <person name="Wiegand S."/>
            <person name="Jogler M."/>
            <person name="Boedeker C."/>
            <person name="Pinto D."/>
            <person name="Vollmers J."/>
            <person name="Rivas-Marin E."/>
            <person name="Kohn T."/>
            <person name="Peeters S.H."/>
            <person name="Heuer A."/>
            <person name="Rast P."/>
            <person name="Oberbeckmann S."/>
            <person name="Bunk B."/>
            <person name="Jeske O."/>
            <person name="Meyerdierks A."/>
            <person name="Storesund J.E."/>
            <person name="Kallscheuer N."/>
            <person name="Luecker S."/>
            <person name="Lage O.M."/>
            <person name="Pohl T."/>
            <person name="Merkel B.J."/>
            <person name="Hornburger P."/>
            <person name="Mueller R.-W."/>
            <person name="Bruemmer F."/>
            <person name="Labrenz M."/>
            <person name="Spormann A.M."/>
            <person name="Op Den Camp H."/>
            <person name="Overmann J."/>
            <person name="Amann R."/>
            <person name="Jetten M.S.M."/>
            <person name="Mascher T."/>
            <person name="Medema M.H."/>
            <person name="Devos D.P."/>
            <person name="Kaster A.-K."/>
            <person name="Ovreas L."/>
            <person name="Rohde M."/>
            <person name="Galperin M.Y."/>
            <person name="Jogler C."/>
        </authorList>
    </citation>
    <scope>NUCLEOTIDE SEQUENCE [LARGE SCALE GENOMIC DNA]</scope>
    <source>
        <strain evidence="6 7">Poly41</strain>
    </source>
</reference>
<name>A0A5C6DLN7_9BACT</name>
<protein>
    <recommendedName>
        <fullName evidence="4">Phosphoribosylglycinamide formyltransferase</fullName>
        <ecNumber evidence="4">2.1.2.2</ecNumber>
    </recommendedName>
</protein>
<dbReference type="InterPro" id="IPR002376">
    <property type="entry name" value="Formyl_transf_N"/>
</dbReference>